<name>A0A8X6IIC5_9ARAC</name>
<feature type="region of interest" description="Disordered" evidence="1">
    <location>
        <begin position="72"/>
        <end position="111"/>
    </location>
</feature>
<dbReference type="Proteomes" id="UP000886998">
    <property type="component" value="Unassembled WGS sequence"/>
</dbReference>
<proteinExistence type="predicted"/>
<keyword evidence="3" id="KW-1185">Reference proteome</keyword>
<protein>
    <submittedName>
        <fullName evidence="2">Uncharacterized protein</fullName>
    </submittedName>
</protein>
<gene>
    <name evidence="2" type="ORF">TNIN_118441</name>
</gene>
<sequence length="111" mass="12442">MITSLSLWETLDGILEFFWMHLAADSQLNGHLFSIHLCSSTLMNAFVWLNSSNVQPCDLYVVLEPIPYQPLKNQPKPHESSSASSQNRLATEIVQKSPAAARNRSRSRSGK</sequence>
<dbReference type="AlphaFoldDB" id="A0A8X6IIC5"/>
<reference evidence="2" key="1">
    <citation type="submission" date="2020-08" db="EMBL/GenBank/DDBJ databases">
        <title>Multicomponent nature underlies the extraordinary mechanical properties of spider dragline silk.</title>
        <authorList>
            <person name="Kono N."/>
            <person name="Nakamura H."/>
            <person name="Mori M."/>
            <person name="Yoshida Y."/>
            <person name="Ohtoshi R."/>
            <person name="Malay A.D."/>
            <person name="Moran D.A.P."/>
            <person name="Tomita M."/>
            <person name="Numata K."/>
            <person name="Arakawa K."/>
        </authorList>
    </citation>
    <scope>NUCLEOTIDE SEQUENCE</scope>
</reference>
<evidence type="ECO:0000256" key="1">
    <source>
        <dbReference type="SAM" id="MobiDB-lite"/>
    </source>
</evidence>
<organism evidence="2 3">
    <name type="scientific">Trichonephila inaurata madagascariensis</name>
    <dbReference type="NCBI Taxonomy" id="2747483"/>
    <lineage>
        <taxon>Eukaryota</taxon>
        <taxon>Metazoa</taxon>
        <taxon>Ecdysozoa</taxon>
        <taxon>Arthropoda</taxon>
        <taxon>Chelicerata</taxon>
        <taxon>Arachnida</taxon>
        <taxon>Araneae</taxon>
        <taxon>Araneomorphae</taxon>
        <taxon>Entelegynae</taxon>
        <taxon>Araneoidea</taxon>
        <taxon>Nephilidae</taxon>
        <taxon>Trichonephila</taxon>
        <taxon>Trichonephila inaurata</taxon>
    </lineage>
</organism>
<evidence type="ECO:0000313" key="3">
    <source>
        <dbReference type="Proteomes" id="UP000886998"/>
    </source>
</evidence>
<accession>A0A8X6IIC5</accession>
<comment type="caution">
    <text evidence="2">The sequence shown here is derived from an EMBL/GenBank/DDBJ whole genome shotgun (WGS) entry which is preliminary data.</text>
</comment>
<evidence type="ECO:0000313" key="2">
    <source>
        <dbReference type="EMBL" id="GFS47076.1"/>
    </source>
</evidence>
<dbReference type="EMBL" id="BMAV01026072">
    <property type="protein sequence ID" value="GFS47076.1"/>
    <property type="molecule type" value="Genomic_DNA"/>
</dbReference>
<feature type="compositionally biased region" description="Polar residues" evidence="1">
    <location>
        <begin position="80"/>
        <end position="89"/>
    </location>
</feature>